<dbReference type="GO" id="GO:0005886">
    <property type="term" value="C:plasma membrane"/>
    <property type="evidence" value="ECO:0007669"/>
    <property type="project" value="TreeGrafter"/>
</dbReference>
<feature type="transmembrane region" description="Helical" evidence="2">
    <location>
        <begin position="906"/>
        <end position="926"/>
    </location>
</feature>
<dbReference type="Proteomes" id="UP000239867">
    <property type="component" value="Chromosome"/>
</dbReference>
<dbReference type="InterPro" id="IPR027463">
    <property type="entry name" value="AcrB_DN_DC_subdom"/>
</dbReference>
<evidence type="ECO:0000313" key="3">
    <source>
        <dbReference type="EMBL" id="AVD72076.1"/>
    </source>
</evidence>
<evidence type="ECO:0000313" key="4">
    <source>
        <dbReference type="Proteomes" id="UP000239867"/>
    </source>
</evidence>
<dbReference type="Gene3D" id="3.30.70.1430">
    <property type="entry name" value="Multidrug efflux transporter AcrB pore domain"/>
    <property type="match status" value="2"/>
</dbReference>
<feature type="transmembrane region" description="Helical" evidence="2">
    <location>
        <begin position="426"/>
        <end position="450"/>
    </location>
</feature>
<accession>A0A2L1GQZ8</accession>
<dbReference type="SUPFAM" id="SSF82693">
    <property type="entry name" value="Multidrug efflux transporter AcrB pore domain, PN1, PN2, PC1 and PC2 subdomains"/>
    <property type="match status" value="2"/>
</dbReference>
<evidence type="ECO:0000256" key="2">
    <source>
        <dbReference type="SAM" id="Phobius"/>
    </source>
</evidence>
<keyword evidence="2" id="KW-1133">Transmembrane helix</keyword>
<keyword evidence="2" id="KW-0472">Membrane</keyword>
<feature type="transmembrane region" description="Helical" evidence="2">
    <location>
        <begin position="880"/>
        <end position="900"/>
    </location>
</feature>
<evidence type="ECO:0000256" key="1">
    <source>
        <dbReference type="SAM" id="MobiDB-lite"/>
    </source>
</evidence>
<feature type="region of interest" description="Disordered" evidence="1">
    <location>
        <begin position="1014"/>
        <end position="1038"/>
    </location>
</feature>
<keyword evidence="4" id="KW-1185">Reference proteome</keyword>
<sequence length="1038" mass="113591">MPGLNLSKWAIEHRALMVFCMMLVAVAGVRAYFHLGQNEDPAFTVKTMVVRAYLPGATMEETLLQLTERLEKKLQETPHLDTLESYTLPGQTTIFVGLRESTDKKIVPDCWYQVRKKAGDIRHELPAETLGPYFDDEFGETYGIIYAFTAAGGFSHRELKDLVEELRGELLRVQDVAKITTIGAQDERFYVTFQPKRLASLGISREALLLAIRQQNALTPAGIVDTGKEQIALESTGRFLSESDLANVSLHAGGRSIRLGDIAEIRRTTADPPQPIFRYNGRDAVGLGLSMQEGGDVLQLEKNMAAAMKRLEAELPVGIEAHLVSNQPRVVREAVAEFLEALFEAVAIVLAISFISLGLRAGTVVAFSIPFVLAFVFLGMELCGIDLQRVSLGALIISLGLLVDDAMITVESMVSRLEAGWPKARAATFAYTSTAFPMLTGTLVTIFGFIPIGLSRSMAGEYTFSLFAVVGMALLVSWFVAVLFAPVIGMKMLKENPGQHEPRPSRPARIFHRMLRLAMRRPRTTVTATLLLFAAAILALPLVPEQFFPSSDRPELLVDMTLRHGVSIRATDEVSKRMDALLKDDPDIAHWSSYVGRGAIRFYLPLDEKLPNDFFAQTVIVTRGNEARERVRKRLQHALDHDFPELLGRISSLELGPPVGWPVQYRIAGRDADLVQHYGRRLAAIMAANADLHTINGNWGTKARKLRLRIRQDEARRLGLSSAGIAQALYSTVSGVRATAVRDDIYLIDVVLRADEESRTSIENLKTLDLPLPGGKSVALAAVADIDFVQDYPLVWRRDRLPTLTVQADVRKGVMPATVVRALQRDVQALQEELPPGYRIATGGAVEESEKAQASVLATMPVMAILMLFVLMVQLGNFRHLVLVICVAPLGLIGVVLGLLVTRQPLGFVALLGVVAMIGMIIRNSVILVHQIDREKQAGKSDWDALEAAATVRFRPIMLTAVAAILGMAPIAPTVFWGPMANAIMGGLAVATALTLLFLPACYVLWYGLQAPEEPAAPGKKGPSPGRPRAAGGFDGHP</sequence>
<dbReference type="PANTHER" id="PTHR32063">
    <property type="match status" value="1"/>
</dbReference>
<dbReference type="GO" id="GO:0042910">
    <property type="term" value="F:xenobiotic transmembrane transporter activity"/>
    <property type="evidence" value="ECO:0007669"/>
    <property type="project" value="TreeGrafter"/>
</dbReference>
<dbReference type="SUPFAM" id="SSF82714">
    <property type="entry name" value="Multidrug efflux transporter AcrB TolC docking domain, DN and DC subdomains"/>
    <property type="match status" value="2"/>
</dbReference>
<dbReference type="SUPFAM" id="SSF82866">
    <property type="entry name" value="Multidrug efflux transporter AcrB transmembrane domain"/>
    <property type="match status" value="2"/>
</dbReference>
<protein>
    <submittedName>
        <fullName evidence="3">ACR family transporter</fullName>
    </submittedName>
</protein>
<dbReference type="AlphaFoldDB" id="A0A2L1GQZ8"/>
<dbReference type="PANTHER" id="PTHR32063:SF64">
    <property type="entry name" value="ACRB_ACRD_ACRF FAMILY PROTEIN"/>
    <property type="match status" value="1"/>
</dbReference>
<feature type="transmembrane region" description="Helical" evidence="2">
    <location>
        <begin position="983"/>
        <end position="1006"/>
    </location>
</feature>
<feature type="transmembrane region" description="Helical" evidence="2">
    <location>
        <begin position="854"/>
        <end position="873"/>
    </location>
</feature>
<reference evidence="3 4" key="1">
    <citation type="journal article" date="2018" name="MBio">
        <title>Insights into the evolution of host association through the isolation and characterization of a novel human periodontal pathobiont, Desulfobulbus oralis.</title>
        <authorList>
            <person name="Cross K.L."/>
            <person name="Chirania P."/>
            <person name="Xiong W."/>
            <person name="Beall C.J."/>
            <person name="Elkins J.G."/>
            <person name="Giannone R.J."/>
            <person name="Griffen A.L."/>
            <person name="Guss A.M."/>
            <person name="Hettich R.L."/>
            <person name="Joshi S.S."/>
            <person name="Mokrzan E.M."/>
            <person name="Martin R.K."/>
            <person name="Zhulin I.B."/>
            <person name="Leys E.J."/>
            <person name="Podar M."/>
        </authorList>
    </citation>
    <scope>NUCLEOTIDE SEQUENCE [LARGE SCALE GENOMIC DNA]</scope>
    <source>
        <strain evidence="3 4">ORNL</strain>
    </source>
</reference>
<gene>
    <name evidence="3" type="ORF">CAY53_11810</name>
</gene>
<organism evidence="3 4">
    <name type="scientific">Desulfobulbus oralis</name>
    <dbReference type="NCBI Taxonomy" id="1986146"/>
    <lineage>
        <taxon>Bacteria</taxon>
        <taxon>Pseudomonadati</taxon>
        <taxon>Thermodesulfobacteriota</taxon>
        <taxon>Desulfobulbia</taxon>
        <taxon>Desulfobulbales</taxon>
        <taxon>Desulfobulbaceae</taxon>
        <taxon>Desulfobulbus</taxon>
    </lineage>
</organism>
<dbReference type="Gene3D" id="3.30.70.1320">
    <property type="entry name" value="Multidrug efflux transporter AcrB pore domain like"/>
    <property type="match status" value="1"/>
</dbReference>
<dbReference type="OrthoDB" id="9759330at2"/>
<feature type="transmembrane region" description="Helical" evidence="2">
    <location>
        <begin position="524"/>
        <end position="543"/>
    </location>
</feature>
<feature type="transmembrane region" description="Helical" evidence="2">
    <location>
        <begin position="338"/>
        <end position="357"/>
    </location>
</feature>
<dbReference type="Pfam" id="PF00873">
    <property type="entry name" value="ACR_tran"/>
    <property type="match status" value="1"/>
</dbReference>
<dbReference type="InterPro" id="IPR001036">
    <property type="entry name" value="Acrflvin-R"/>
</dbReference>
<dbReference type="Gene3D" id="3.30.2090.10">
    <property type="entry name" value="Multidrug efflux transporter AcrB TolC docking domain, DN and DC subdomains"/>
    <property type="match status" value="2"/>
</dbReference>
<feature type="transmembrane region" description="Helical" evidence="2">
    <location>
        <begin position="462"/>
        <end position="485"/>
    </location>
</feature>
<dbReference type="EMBL" id="CP021255">
    <property type="protein sequence ID" value="AVD72076.1"/>
    <property type="molecule type" value="Genomic_DNA"/>
</dbReference>
<dbReference type="Gene3D" id="3.30.70.1440">
    <property type="entry name" value="Multidrug efflux transporter AcrB pore domain"/>
    <property type="match status" value="1"/>
</dbReference>
<feature type="compositionally biased region" description="Low complexity" evidence="1">
    <location>
        <begin position="1016"/>
        <end position="1032"/>
    </location>
</feature>
<dbReference type="RefSeq" id="WP_104937280.1">
    <property type="nucleotide sequence ID" value="NZ_CP021255.1"/>
</dbReference>
<dbReference type="KEGG" id="deo:CAY53_11810"/>
<feature type="transmembrane region" description="Helical" evidence="2">
    <location>
        <begin position="364"/>
        <end position="380"/>
    </location>
</feature>
<name>A0A2L1GQZ8_9BACT</name>
<keyword evidence="2" id="KW-0812">Transmembrane</keyword>
<dbReference type="PRINTS" id="PR00702">
    <property type="entry name" value="ACRIFLAVINRP"/>
</dbReference>
<proteinExistence type="predicted"/>
<feature type="transmembrane region" description="Helical" evidence="2">
    <location>
        <begin position="957"/>
        <end position="977"/>
    </location>
</feature>
<dbReference type="Gene3D" id="1.20.1640.10">
    <property type="entry name" value="Multidrug efflux transporter AcrB transmembrane domain"/>
    <property type="match status" value="2"/>
</dbReference>